<dbReference type="AlphaFoldDB" id="A0AAD5KP51"/>
<protein>
    <recommendedName>
        <fullName evidence="4">Arrestin C-terminal-like domain-containing protein</fullName>
    </recommendedName>
</protein>
<comment type="caution">
    <text evidence="2">The sequence shown here is derived from an EMBL/GenBank/DDBJ whole genome shotgun (WGS) entry which is preliminary data.</text>
</comment>
<reference evidence="2" key="2">
    <citation type="submission" date="2023-02" db="EMBL/GenBank/DDBJ databases">
        <authorList>
            <consortium name="DOE Joint Genome Institute"/>
            <person name="Mondo S.J."/>
            <person name="Chang Y."/>
            <person name="Wang Y."/>
            <person name="Ahrendt S."/>
            <person name="Andreopoulos W."/>
            <person name="Barry K."/>
            <person name="Beard J."/>
            <person name="Benny G.L."/>
            <person name="Blankenship S."/>
            <person name="Bonito G."/>
            <person name="Cuomo C."/>
            <person name="Desiro A."/>
            <person name="Gervers K.A."/>
            <person name="Hundley H."/>
            <person name="Kuo A."/>
            <person name="LaButti K."/>
            <person name="Lang B.F."/>
            <person name="Lipzen A."/>
            <person name="O'Donnell K."/>
            <person name="Pangilinan J."/>
            <person name="Reynolds N."/>
            <person name="Sandor L."/>
            <person name="Smith M.W."/>
            <person name="Tsang A."/>
            <person name="Grigoriev I.V."/>
            <person name="Stajich J.E."/>
            <person name="Spatafora J.W."/>
        </authorList>
    </citation>
    <scope>NUCLEOTIDE SEQUENCE</scope>
    <source>
        <strain evidence="2">RSA 2281</strain>
    </source>
</reference>
<accession>A0AAD5KP51</accession>
<evidence type="ECO:0000313" key="3">
    <source>
        <dbReference type="Proteomes" id="UP001209540"/>
    </source>
</evidence>
<feature type="region of interest" description="Disordered" evidence="1">
    <location>
        <begin position="379"/>
        <end position="450"/>
    </location>
</feature>
<dbReference type="Proteomes" id="UP001209540">
    <property type="component" value="Unassembled WGS sequence"/>
</dbReference>
<dbReference type="GO" id="GO:0005829">
    <property type="term" value="C:cytosol"/>
    <property type="evidence" value="ECO:0007669"/>
    <property type="project" value="TreeGrafter"/>
</dbReference>
<dbReference type="EMBL" id="JAIXMP010000002">
    <property type="protein sequence ID" value="KAI9276838.1"/>
    <property type="molecule type" value="Genomic_DNA"/>
</dbReference>
<proteinExistence type="predicted"/>
<sequence length="698" mass="77670">MAFPVTKKNYLRLVLDEPVSYLGNTNGTIIVRGEVIVNFTKDTAIQGPIDLVFEGLQRFYPWREIMGMNSIGKPIDTKLHVIELSLLPPNTQGIMPAGIQRFPFEFPLPGSLPITLSIPDRLDICYKLTATLRKSTDDSSPMAFLDRFNKKQKMISTASLRLVRAIEPIPSLTPHQQLQHQLTLPPTPTSPTSTNPTTTSRTMGSRRTTSSALPAGPLAAPSSEEEIIHGPHRRTSLDRYFDLSNAEDDGIHPSYFGQFHLGLALDEQHDRLAYSMAGRTVDNWNRPADGIEYGLRYRLGIDRTAIAIGTSIGIEVLLEPLLNNIRIRSVVTRVSETREYTMKVPGDHAGAHKGQAETKKNEETLAMVLKWAYGYPTEHDESSSCTSSSDQGQHRNRHKQKRTLSRRYRHHRSHWSDQIHSNRHSMIEKGSSEASGGQGGTSSSTTPDITNYIHPYVMEQGKADEEEDDDPRTSGELLNLKSLDQPVQVGEYFEGRFVMPVPTCDHFLRPTMVGESVTIRHWLDLIVAIECNGKLFRVTLTTPVRLLDCRLVAADDERQTILPPPPSYETIQVNTTNGGAQPTTNQTEFWVQRWPITQDAVWGSCSRCPCQAKRQKECEKKSGNNNTSTSNKVNTFGQTGSGSNNNSGNTWNQLRHTMVPPSPTTPITPTPASSNSMISGPPPSMQPEWGAPPAYTEN</sequence>
<organism evidence="2 3">
    <name type="scientific">Phascolomyces articulosus</name>
    <dbReference type="NCBI Taxonomy" id="60185"/>
    <lineage>
        <taxon>Eukaryota</taxon>
        <taxon>Fungi</taxon>
        <taxon>Fungi incertae sedis</taxon>
        <taxon>Mucoromycota</taxon>
        <taxon>Mucoromycotina</taxon>
        <taxon>Mucoromycetes</taxon>
        <taxon>Mucorales</taxon>
        <taxon>Lichtheimiaceae</taxon>
        <taxon>Phascolomyces</taxon>
    </lineage>
</organism>
<feature type="region of interest" description="Disordered" evidence="1">
    <location>
        <begin position="173"/>
        <end position="226"/>
    </location>
</feature>
<dbReference type="GO" id="GO:0031625">
    <property type="term" value="F:ubiquitin protein ligase binding"/>
    <property type="evidence" value="ECO:0007669"/>
    <property type="project" value="TreeGrafter"/>
</dbReference>
<dbReference type="GO" id="GO:0005886">
    <property type="term" value="C:plasma membrane"/>
    <property type="evidence" value="ECO:0007669"/>
    <property type="project" value="TreeGrafter"/>
</dbReference>
<dbReference type="InterPro" id="IPR050357">
    <property type="entry name" value="Arrestin_domain-protein"/>
</dbReference>
<feature type="compositionally biased region" description="Basic residues" evidence="1">
    <location>
        <begin position="394"/>
        <end position="413"/>
    </location>
</feature>
<evidence type="ECO:0000313" key="2">
    <source>
        <dbReference type="EMBL" id="KAI9276838.1"/>
    </source>
</evidence>
<reference evidence="2" key="1">
    <citation type="journal article" date="2022" name="IScience">
        <title>Evolution of zygomycete secretomes and the origins of terrestrial fungal ecologies.</title>
        <authorList>
            <person name="Chang Y."/>
            <person name="Wang Y."/>
            <person name="Mondo S."/>
            <person name="Ahrendt S."/>
            <person name="Andreopoulos W."/>
            <person name="Barry K."/>
            <person name="Beard J."/>
            <person name="Benny G.L."/>
            <person name="Blankenship S."/>
            <person name="Bonito G."/>
            <person name="Cuomo C."/>
            <person name="Desiro A."/>
            <person name="Gervers K.A."/>
            <person name="Hundley H."/>
            <person name="Kuo A."/>
            <person name="LaButti K."/>
            <person name="Lang B.F."/>
            <person name="Lipzen A."/>
            <person name="O'Donnell K."/>
            <person name="Pangilinan J."/>
            <person name="Reynolds N."/>
            <person name="Sandor L."/>
            <person name="Smith M.E."/>
            <person name="Tsang A."/>
            <person name="Grigoriev I.V."/>
            <person name="Stajich J.E."/>
            <person name="Spatafora J.W."/>
        </authorList>
    </citation>
    <scope>NUCLEOTIDE SEQUENCE</scope>
    <source>
        <strain evidence="2">RSA 2281</strain>
    </source>
</reference>
<evidence type="ECO:0000256" key="1">
    <source>
        <dbReference type="SAM" id="MobiDB-lite"/>
    </source>
</evidence>
<dbReference type="InterPro" id="IPR014752">
    <property type="entry name" value="Arrestin-like_C"/>
</dbReference>
<feature type="region of interest" description="Disordered" evidence="1">
    <location>
        <begin position="616"/>
        <end position="698"/>
    </location>
</feature>
<evidence type="ECO:0008006" key="4">
    <source>
        <dbReference type="Google" id="ProtNLM"/>
    </source>
</evidence>
<keyword evidence="3" id="KW-1185">Reference proteome</keyword>
<dbReference type="GO" id="GO:0030674">
    <property type="term" value="F:protein-macromolecule adaptor activity"/>
    <property type="evidence" value="ECO:0007669"/>
    <property type="project" value="TreeGrafter"/>
</dbReference>
<feature type="compositionally biased region" description="Low complexity" evidence="1">
    <location>
        <begin position="173"/>
        <end position="222"/>
    </location>
</feature>
<name>A0AAD5KP51_9FUNG</name>
<dbReference type="GO" id="GO:0070086">
    <property type="term" value="P:ubiquitin-dependent endocytosis"/>
    <property type="evidence" value="ECO:0007669"/>
    <property type="project" value="TreeGrafter"/>
</dbReference>
<feature type="compositionally biased region" description="Low complexity" evidence="1">
    <location>
        <begin position="623"/>
        <end position="652"/>
    </location>
</feature>
<gene>
    <name evidence="2" type="ORF">BDA99DRAFT_494254</name>
</gene>
<dbReference type="PANTHER" id="PTHR11188">
    <property type="entry name" value="ARRESTIN DOMAIN CONTAINING PROTEIN"/>
    <property type="match status" value="1"/>
</dbReference>
<feature type="compositionally biased region" description="Pro residues" evidence="1">
    <location>
        <begin position="660"/>
        <end position="669"/>
    </location>
</feature>
<dbReference type="PANTHER" id="PTHR11188:SF17">
    <property type="entry name" value="FI21816P1"/>
    <property type="match status" value="1"/>
</dbReference>
<dbReference type="Gene3D" id="2.60.40.640">
    <property type="match status" value="1"/>
</dbReference>